<proteinExistence type="predicted"/>
<feature type="domain" description="DUF3616" evidence="3">
    <location>
        <begin position="125"/>
        <end position="154"/>
    </location>
</feature>
<evidence type="ECO:0000313" key="5">
    <source>
        <dbReference type="Proteomes" id="UP001597176"/>
    </source>
</evidence>
<feature type="chain" id="PRO_5047187156" evidence="2">
    <location>
        <begin position="23"/>
        <end position="357"/>
    </location>
</feature>
<feature type="signal peptide" evidence="2">
    <location>
        <begin position="1"/>
        <end position="22"/>
    </location>
</feature>
<evidence type="ECO:0000313" key="4">
    <source>
        <dbReference type="EMBL" id="MFD1300154.1"/>
    </source>
</evidence>
<dbReference type="EMBL" id="JBHTND010000001">
    <property type="protein sequence ID" value="MFD1300154.1"/>
    <property type="molecule type" value="Genomic_DNA"/>
</dbReference>
<dbReference type="Pfam" id="PF12275">
    <property type="entry name" value="DUF3616"/>
    <property type="match status" value="2"/>
</dbReference>
<protein>
    <submittedName>
        <fullName evidence="4">DUF3616 domain-containing protein</fullName>
    </submittedName>
</protein>
<gene>
    <name evidence="4" type="ORF">ACFQ4G_00950</name>
</gene>
<evidence type="ECO:0000256" key="2">
    <source>
        <dbReference type="SAM" id="SignalP"/>
    </source>
</evidence>
<feature type="compositionally biased region" description="Polar residues" evidence="1">
    <location>
        <begin position="104"/>
        <end position="115"/>
    </location>
</feature>
<organism evidence="4 5">
    <name type="scientific">Methylobacterium marchantiae</name>
    <dbReference type="NCBI Taxonomy" id="600331"/>
    <lineage>
        <taxon>Bacteria</taxon>
        <taxon>Pseudomonadati</taxon>
        <taxon>Pseudomonadota</taxon>
        <taxon>Alphaproteobacteria</taxon>
        <taxon>Hyphomicrobiales</taxon>
        <taxon>Methylobacteriaceae</taxon>
        <taxon>Methylobacterium</taxon>
    </lineage>
</organism>
<feature type="region of interest" description="Disordered" evidence="1">
    <location>
        <begin position="101"/>
        <end position="121"/>
    </location>
</feature>
<feature type="domain" description="DUF3616" evidence="3">
    <location>
        <begin position="210"/>
        <end position="346"/>
    </location>
</feature>
<keyword evidence="5" id="KW-1185">Reference proteome</keyword>
<reference evidence="5" key="1">
    <citation type="journal article" date="2019" name="Int. J. Syst. Evol. Microbiol.">
        <title>The Global Catalogue of Microorganisms (GCM) 10K type strain sequencing project: providing services to taxonomists for standard genome sequencing and annotation.</title>
        <authorList>
            <consortium name="The Broad Institute Genomics Platform"/>
            <consortium name="The Broad Institute Genome Sequencing Center for Infectious Disease"/>
            <person name="Wu L."/>
            <person name="Ma J."/>
        </authorList>
    </citation>
    <scope>NUCLEOTIDE SEQUENCE [LARGE SCALE GENOMIC DNA]</scope>
    <source>
        <strain evidence="5">CCUG 56108</strain>
    </source>
</reference>
<comment type="caution">
    <text evidence="4">The sequence shown here is derived from an EMBL/GenBank/DDBJ whole genome shotgun (WGS) entry which is preliminary data.</text>
</comment>
<dbReference type="RefSeq" id="WP_238206988.1">
    <property type="nucleotide sequence ID" value="NZ_JBHTND010000001.1"/>
</dbReference>
<sequence length="357" mass="36711">MIRTGFLAILLLHGAVASQALAAGSAMRDLVPVDPPYTVTSGLSGKDGKPAKDISGIACMPPREDKRRCLVVNDENTGAQFITIDGHTITPGADIDIVGGGPNSGTLGTPPSKNGCSGGEGKFDDLDGEGVAYAAPYFYVVGSHGCSRGKAKFKLSTFVLARIRVDAKGEPEGPGAVETTYRLGDALGAAEAVSAYYTQDLQTDDGDASPNGLNIEGVAVDGKRLFAGLRAPSRDGKTFIVEADVDALFAEGHVPLKAAPQVIPLSVGRGAGIRDLAILPDGRLLVLTGPAQGQTDVPYSLFAAGARSNGKIEAIGRLTGAQPGAKAEGVAVLGDKRILVMFDSVKDGGPLEYKLPQ</sequence>
<name>A0ABW3WU99_9HYPH</name>
<dbReference type="InterPro" id="IPR022060">
    <property type="entry name" value="DUF3616"/>
</dbReference>
<keyword evidence="2" id="KW-0732">Signal</keyword>
<dbReference type="Proteomes" id="UP001597176">
    <property type="component" value="Unassembled WGS sequence"/>
</dbReference>
<evidence type="ECO:0000256" key="1">
    <source>
        <dbReference type="SAM" id="MobiDB-lite"/>
    </source>
</evidence>
<evidence type="ECO:0000259" key="3">
    <source>
        <dbReference type="Pfam" id="PF12275"/>
    </source>
</evidence>
<accession>A0ABW3WU99</accession>
<dbReference type="SUPFAM" id="SSF75011">
    <property type="entry name" value="3-carboxy-cis,cis-mucoante lactonizing enzyme"/>
    <property type="match status" value="1"/>
</dbReference>